<dbReference type="OrthoDB" id="205623at2759"/>
<feature type="domain" description="Sulfotransferase" evidence="3">
    <location>
        <begin position="57"/>
        <end position="312"/>
    </location>
</feature>
<protein>
    <recommendedName>
        <fullName evidence="3">Sulfotransferase domain-containing protein</fullName>
    </recommendedName>
</protein>
<dbReference type="PANTHER" id="PTHR11783">
    <property type="entry name" value="SULFOTRANSFERASE SULT"/>
    <property type="match status" value="1"/>
</dbReference>
<dbReference type="EMBL" id="JADBJN010000002">
    <property type="protein sequence ID" value="KAG5678030.1"/>
    <property type="molecule type" value="Genomic_DNA"/>
</dbReference>
<dbReference type="SUPFAM" id="SSF52540">
    <property type="entry name" value="P-loop containing nucleoside triphosphate hydrolases"/>
    <property type="match status" value="1"/>
</dbReference>
<evidence type="ECO:0000313" key="5">
    <source>
        <dbReference type="Proteomes" id="UP001107558"/>
    </source>
</evidence>
<evidence type="ECO:0000313" key="4">
    <source>
        <dbReference type="EMBL" id="KAG5678030.1"/>
    </source>
</evidence>
<comment type="caution">
    <text evidence="4">The sequence shown here is derived from an EMBL/GenBank/DDBJ whole genome shotgun (WGS) entry which is preliminary data.</text>
</comment>
<evidence type="ECO:0000256" key="2">
    <source>
        <dbReference type="ARBA" id="ARBA00022679"/>
    </source>
</evidence>
<dbReference type="AlphaFoldDB" id="A0A9J6C8Q3"/>
<dbReference type="Gene3D" id="3.40.50.300">
    <property type="entry name" value="P-loop containing nucleotide triphosphate hydrolases"/>
    <property type="match status" value="1"/>
</dbReference>
<dbReference type="InterPro" id="IPR000863">
    <property type="entry name" value="Sulfotransferase_dom"/>
</dbReference>
<dbReference type="Pfam" id="PF00685">
    <property type="entry name" value="Sulfotransfer_1"/>
    <property type="match status" value="1"/>
</dbReference>
<gene>
    <name evidence="4" type="ORF">PVAND_007737</name>
</gene>
<dbReference type="GO" id="GO:0008146">
    <property type="term" value="F:sulfotransferase activity"/>
    <property type="evidence" value="ECO:0007669"/>
    <property type="project" value="InterPro"/>
</dbReference>
<accession>A0A9J6C8Q3</accession>
<evidence type="ECO:0000259" key="3">
    <source>
        <dbReference type="Pfam" id="PF00685"/>
    </source>
</evidence>
<comment type="similarity">
    <text evidence="1">Belongs to the sulfotransferase 1 family.</text>
</comment>
<keyword evidence="2" id="KW-0808">Transferase</keyword>
<name>A0A9J6C8Q3_POLVA</name>
<sequence>MYTVEQLNSEIAKKTETEVNVDFMKIKDNDTDNYCIMPKKFVDTCLDRIKNFEVFEDDTWIVTYPKCGTTWTQEMVWMILNNLNYEQAMKEDLYKRSPFLEWAGIINNFDMDFVDICQKLSRPRLIKSHLPLFLLPDQLWTVKPKIIYVARNPKDVAVSFYHHHCHLHAYKGTKEDFFEAFAKDLTLYYPFNSHVLEFWKIRNNSNILFLFYEDMKKDLENEVKKTMEFLGKKYSQDEIEKLCKHLSFDSMKQNKMINKNDEIRMLKEAAGEKYSEEEFSFIRKGQVGAYKSEMSAEQNQMLDDYCNDPKFKEFDFAYKF</sequence>
<evidence type="ECO:0000256" key="1">
    <source>
        <dbReference type="ARBA" id="ARBA00005771"/>
    </source>
</evidence>
<reference evidence="4" key="1">
    <citation type="submission" date="2021-03" db="EMBL/GenBank/DDBJ databases">
        <title>Chromosome level genome of the anhydrobiotic midge Polypedilum vanderplanki.</title>
        <authorList>
            <person name="Yoshida Y."/>
            <person name="Kikawada T."/>
            <person name="Gusev O."/>
        </authorList>
    </citation>
    <scope>NUCLEOTIDE SEQUENCE</scope>
    <source>
        <strain evidence="4">NIAS01</strain>
        <tissue evidence="4">Whole body or cell culture</tissue>
    </source>
</reference>
<dbReference type="Proteomes" id="UP001107558">
    <property type="component" value="Chromosome 2"/>
</dbReference>
<keyword evidence="5" id="KW-1185">Reference proteome</keyword>
<proteinExistence type="inferred from homology"/>
<organism evidence="4 5">
    <name type="scientific">Polypedilum vanderplanki</name>
    <name type="common">Sleeping chironomid midge</name>
    <dbReference type="NCBI Taxonomy" id="319348"/>
    <lineage>
        <taxon>Eukaryota</taxon>
        <taxon>Metazoa</taxon>
        <taxon>Ecdysozoa</taxon>
        <taxon>Arthropoda</taxon>
        <taxon>Hexapoda</taxon>
        <taxon>Insecta</taxon>
        <taxon>Pterygota</taxon>
        <taxon>Neoptera</taxon>
        <taxon>Endopterygota</taxon>
        <taxon>Diptera</taxon>
        <taxon>Nematocera</taxon>
        <taxon>Chironomoidea</taxon>
        <taxon>Chironomidae</taxon>
        <taxon>Chironominae</taxon>
        <taxon>Polypedilum</taxon>
        <taxon>Polypedilum</taxon>
    </lineage>
</organism>
<dbReference type="InterPro" id="IPR027417">
    <property type="entry name" value="P-loop_NTPase"/>
</dbReference>